<dbReference type="UniPathway" id="UPA00359">
    <property type="reaction ID" value="UER00482"/>
</dbReference>
<comment type="pathway">
    <text evidence="2 13">Glycolipid biosynthesis; lipid IV(A) biosynthesis; lipid IV(A) from (3R)-3-hydroxytetradecanoyl-[acyl-carrier-protein] and UDP-N-acetyl-alpha-D-glucosamine: step 6/6.</text>
</comment>
<keyword evidence="9 13" id="KW-0418">Kinase</keyword>
<gene>
    <name evidence="13" type="primary">lpxK</name>
    <name evidence="14" type="ORF">EV196_103465</name>
</gene>
<dbReference type="PANTHER" id="PTHR42724">
    <property type="entry name" value="TETRAACYLDISACCHARIDE 4'-KINASE"/>
    <property type="match status" value="1"/>
</dbReference>
<evidence type="ECO:0000256" key="12">
    <source>
        <dbReference type="ARBA" id="ARBA00029757"/>
    </source>
</evidence>
<comment type="catalytic activity">
    <reaction evidence="13">
        <text>a lipid A disaccharide + ATP = a lipid IVA + ADP + H(+)</text>
        <dbReference type="Rhea" id="RHEA:67840"/>
        <dbReference type="ChEBI" id="CHEBI:15378"/>
        <dbReference type="ChEBI" id="CHEBI:30616"/>
        <dbReference type="ChEBI" id="CHEBI:176343"/>
        <dbReference type="ChEBI" id="CHEBI:176425"/>
        <dbReference type="ChEBI" id="CHEBI:456216"/>
        <dbReference type="EC" id="2.7.1.130"/>
    </reaction>
</comment>
<evidence type="ECO:0000256" key="5">
    <source>
        <dbReference type="ARBA" id="ARBA00022516"/>
    </source>
</evidence>
<accession>A0A4R1RMK9</accession>
<dbReference type="AlphaFoldDB" id="A0A4R1RMK9"/>
<comment type="function">
    <text evidence="1 13">Transfers the gamma-phosphate of ATP to the 4'-position of a tetraacyldisaccharide 1-phosphate intermediate (termed DS-1-P) to form tetraacyldisaccharide 1,4'-bis-phosphate (lipid IVA).</text>
</comment>
<evidence type="ECO:0000256" key="7">
    <source>
        <dbReference type="ARBA" id="ARBA00022679"/>
    </source>
</evidence>
<dbReference type="EC" id="2.7.1.130" evidence="3 13"/>
<comment type="caution">
    <text evidence="14">The sequence shown here is derived from an EMBL/GenBank/DDBJ whole genome shotgun (WGS) entry which is preliminary data.</text>
</comment>
<dbReference type="Proteomes" id="UP000295455">
    <property type="component" value="Unassembled WGS sequence"/>
</dbReference>
<evidence type="ECO:0000256" key="8">
    <source>
        <dbReference type="ARBA" id="ARBA00022741"/>
    </source>
</evidence>
<evidence type="ECO:0000313" key="14">
    <source>
        <dbReference type="EMBL" id="TCL67042.1"/>
    </source>
</evidence>
<keyword evidence="15" id="KW-1185">Reference proteome</keyword>
<evidence type="ECO:0000256" key="1">
    <source>
        <dbReference type="ARBA" id="ARBA00002274"/>
    </source>
</evidence>
<dbReference type="Pfam" id="PF02606">
    <property type="entry name" value="LpxK"/>
    <property type="match status" value="1"/>
</dbReference>
<keyword evidence="8 13" id="KW-0547">Nucleotide-binding</keyword>
<dbReference type="EMBL" id="SLUP01000003">
    <property type="protein sequence ID" value="TCL67042.1"/>
    <property type="molecule type" value="Genomic_DNA"/>
</dbReference>
<dbReference type="GO" id="GO:0005524">
    <property type="term" value="F:ATP binding"/>
    <property type="evidence" value="ECO:0007669"/>
    <property type="project" value="UniProtKB-UniRule"/>
</dbReference>
<evidence type="ECO:0000256" key="3">
    <source>
        <dbReference type="ARBA" id="ARBA00012071"/>
    </source>
</evidence>
<dbReference type="PANTHER" id="PTHR42724:SF1">
    <property type="entry name" value="TETRAACYLDISACCHARIDE 4'-KINASE, MITOCHONDRIAL-RELATED"/>
    <property type="match status" value="1"/>
</dbReference>
<feature type="binding site" evidence="13">
    <location>
        <begin position="47"/>
        <end position="54"/>
    </location>
    <ligand>
        <name>ATP</name>
        <dbReference type="ChEBI" id="CHEBI:30616"/>
    </ligand>
</feature>
<keyword evidence="10 13" id="KW-0067">ATP-binding</keyword>
<keyword evidence="6 13" id="KW-0441">Lipid A biosynthesis</keyword>
<evidence type="ECO:0000256" key="6">
    <source>
        <dbReference type="ARBA" id="ARBA00022556"/>
    </source>
</evidence>
<evidence type="ECO:0000256" key="10">
    <source>
        <dbReference type="ARBA" id="ARBA00022840"/>
    </source>
</evidence>
<dbReference type="GO" id="GO:0005886">
    <property type="term" value="C:plasma membrane"/>
    <property type="evidence" value="ECO:0007669"/>
    <property type="project" value="TreeGrafter"/>
</dbReference>
<reference evidence="14 15" key="1">
    <citation type="submission" date="2019-03" db="EMBL/GenBank/DDBJ databases">
        <title>Genomic Encyclopedia of Type Strains, Phase IV (KMG-IV): sequencing the most valuable type-strain genomes for metagenomic binning, comparative biology and taxonomic classification.</title>
        <authorList>
            <person name="Goeker M."/>
        </authorList>
    </citation>
    <scope>NUCLEOTIDE SEQUENCE [LARGE SCALE GENOMIC DNA]</scope>
    <source>
        <strain evidence="14 15">DSM 18792</strain>
    </source>
</reference>
<keyword evidence="11 13" id="KW-0443">Lipid metabolism</keyword>
<evidence type="ECO:0000313" key="15">
    <source>
        <dbReference type="Proteomes" id="UP000295455"/>
    </source>
</evidence>
<dbReference type="InterPro" id="IPR003758">
    <property type="entry name" value="LpxK"/>
</dbReference>
<proteinExistence type="inferred from homology"/>
<keyword evidence="5 13" id="KW-0444">Lipid biosynthesis</keyword>
<name>A0A4R1RMK9_9FLAO</name>
<dbReference type="SUPFAM" id="SSF52540">
    <property type="entry name" value="P-loop containing nucleoside triphosphate hydrolases"/>
    <property type="match status" value="1"/>
</dbReference>
<dbReference type="InterPro" id="IPR027417">
    <property type="entry name" value="P-loop_NTPase"/>
</dbReference>
<dbReference type="GO" id="GO:0009029">
    <property type="term" value="F:lipid-A 4'-kinase activity"/>
    <property type="evidence" value="ECO:0007669"/>
    <property type="project" value="UniProtKB-UniRule"/>
</dbReference>
<evidence type="ECO:0000256" key="11">
    <source>
        <dbReference type="ARBA" id="ARBA00023098"/>
    </source>
</evidence>
<protein>
    <recommendedName>
        <fullName evidence="4 13">Tetraacyldisaccharide 4'-kinase</fullName>
        <ecNumber evidence="3 13">2.7.1.130</ecNumber>
    </recommendedName>
    <alternativeName>
        <fullName evidence="12 13">Lipid A 4'-kinase</fullName>
    </alternativeName>
</protein>
<evidence type="ECO:0000256" key="9">
    <source>
        <dbReference type="ARBA" id="ARBA00022777"/>
    </source>
</evidence>
<evidence type="ECO:0000256" key="13">
    <source>
        <dbReference type="HAMAP-Rule" id="MF_00409"/>
    </source>
</evidence>
<evidence type="ECO:0000256" key="2">
    <source>
        <dbReference type="ARBA" id="ARBA00004870"/>
    </source>
</evidence>
<comment type="similarity">
    <text evidence="13">Belongs to the LpxK family.</text>
</comment>
<dbReference type="RefSeq" id="WP_132217387.1">
    <property type="nucleotide sequence ID" value="NZ_OX156936.1"/>
</dbReference>
<dbReference type="HAMAP" id="MF_00409">
    <property type="entry name" value="LpxK"/>
    <property type="match status" value="1"/>
</dbReference>
<sequence>MKLLRNISFPFVPVYYAVTSLRNKLYDLDIKKSTSYDFPVICVGNLSVGGTGKTPMIEYLINLLKDDYQVATLSRGYKRKTKGFHLADEFSTSETLGDEPFQFYNKFKKNVLVAVDADRTNGIEQLRQLDSVPNIVLLDDAFQHRKVKAGMNILLTTFNNPYFFDYVLPTGNLREPRSGAKRANIIVVTKCPKNLSDDGKKRYIEQISPKKYQHVFFSSISYSNEIFSAAHKISLDAIGNFTLVTGIANANPLVDFLTEKGLKFEHLNFKDHYEFSQKDISTFKKKELILTTEKDFMRLKQYESLKSKLFYIPITLKLDDNLRFDKLIKDFVSF</sequence>
<keyword evidence="7 13" id="KW-0808">Transferase</keyword>
<evidence type="ECO:0000256" key="4">
    <source>
        <dbReference type="ARBA" id="ARBA00016436"/>
    </source>
</evidence>
<dbReference type="OrthoDB" id="9766423at2"/>
<dbReference type="NCBIfam" id="TIGR00682">
    <property type="entry name" value="lpxK"/>
    <property type="match status" value="1"/>
</dbReference>
<organism evidence="14 15">
    <name type="scientific">Mariniflexile fucanivorans</name>
    <dbReference type="NCBI Taxonomy" id="264023"/>
    <lineage>
        <taxon>Bacteria</taxon>
        <taxon>Pseudomonadati</taxon>
        <taxon>Bacteroidota</taxon>
        <taxon>Flavobacteriia</taxon>
        <taxon>Flavobacteriales</taxon>
        <taxon>Flavobacteriaceae</taxon>
        <taxon>Mariniflexile</taxon>
    </lineage>
</organism>
<dbReference type="GO" id="GO:0009245">
    <property type="term" value="P:lipid A biosynthetic process"/>
    <property type="evidence" value="ECO:0007669"/>
    <property type="project" value="UniProtKB-UniRule"/>
</dbReference>